<evidence type="ECO:0000256" key="1">
    <source>
        <dbReference type="SAM" id="MobiDB-lite"/>
    </source>
</evidence>
<accession>A0A3N4GPT8</accession>
<evidence type="ECO:0000313" key="4">
    <source>
        <dbReference type="Proteomes" id="UP000267536"/>
    </source>
</evidence>
<dbReference type="EMBL" id="RKMH01000004">
    <property type="protein sequence ID" value="RPA64923.1"/>
    <property type="molecule type" value="Genomic_DNA"/>
</dbReference>
<feature type="chain" id="PRO_5018184992" description="DUF3558 domain-containing protein" evidence="2">
    <location>
        <begin position="26"/>
        <end position="160"/>
    </location>
</feature>
<dbReference type="PROSITE" id="PS51257">
    <property type="entry name" value="PROKAR_LIPOPROTEIN"/>
    <property type="match status" value="1"/>
</dbReference>
<feature type="compositionally biased region" description="Low complexity" evidence="1">
    <location>
        <begin position="30"/>
        <end position="41"/>
    </location>
</feature>
<comment type="caution">
    <text evidence="3">The sequence shown here is derived from an EMBL/GenBank/DDBJ whole genome shotgun (WGS) entry which is preliminary data.</text>
</comment>
<keyword evidence="4" id="KW-1185">Reference proteome</keyword>
<gene>
    <name evidence="3" type="ORF">EF294_07515</name>
</gene>
<name>A0A3N4GPT8_9ACTN</name>
<organism evidence="3 4">
    <name type="scientific">Gordonia oryzae</name>
    <dbReference type="NCBI Taxonomy" id="2487349"/>
    <lineage>
        <taxon>Bacteria</taxon>
        <taxon>Bacillati</taxon>
        <taxon>Actinomycetota</taxon>
        <taxon>Actinomycetes</taxon>
        <taxon>Mycobacteriales</taxon>
        <taxon>Gordoniaceae</taxon>
        <taxon>Gordonia</taxon>
    </lineage>
</organism>
<evidence type="ECO:0000313" key="3">
    <source>
        <dbReference type="EMBL" id="RPA64923.1"/>
    </source>
</evidence>
<proteinExistence type="predicted"/>
<protein>
    <recommendedName>
        <fullName evidence="5">DUF3558 domain-containing protein</fullName>
    </recommendedName>
</protein>
<feature type="signal peptide" evidence="2">
    <location>
        <begin position="1"/>
        <end position="25"/>
    </location>
</feature>
<feature type="region of interest" description="Disordered" evidence="1">
    <location>
        <begin position="23"/>
        <end position="46"/>
    </location>
</feature>
<dbReference type="Proteomes" id="UP000267536">
    <property type="component" value="Unassembled WGS sequence"/>
</dbReference>
<evidence type="ECO:0008006" key="5">
    <source>
        <dbReference type="Google" id="ProtNLM"/>
    </source>
</evidence>
<dbReference type="RefSeq" id="WP_123927524.1">
    <property type="nucleotide sequence ID" value="NZ_JBPSDP010000004.1"/>
</dbReference>
<sequence length="160" mass="16454">MKRTFRLVIGLAAAMAALLSGCGSTQTDKPSSSQVASPASQTNPGERIYKSAEELGVDLSRHGVNCDVTTTQTSPSDAGSCTLPGNGGDGIKVSITVWPTTANATAGIAAVRNHQSVVNRISGDRTYLLIGANWLVDFNQFGVAAAQVKNVFGGTVVTVS</sequence>
<evidence type="ECO:0000256" key="2">
    <source>
        <dbReference type="SAM" id="SignalP"/>
    </source>
</evidence>
<keyword evidence="2" id="KW-0732">Signal</keyword>
<dbReference type="AlphaFoldDB" id="A0A3N4GPT8"/>
<reference evidence="3 4" key="1">
    <citation type="submission" date="2018-11" db="EMBL/GenBank/DDBJ databases">
        <title>Draft genome sequence of Gordonia sp. RS15-1S isolated from rice stems.</title>
        <authorList>
            <person name="Muangham S."/>
        </authorList>
    </citation>
    <scope>NUCLEOTIDE SEQUENCE [LARGE SCALE GENOMIC DNA]</scope>
    <source>
        <strain evidence="3 4">RS15-1S</strain>
    </source>
</reference>